<dbReference type="SUPFAM" id="SSF55729">
    <property type="entry name" value="Acyl-CoA N-acyltransferases (Nat)"/>
    <property type="match status" value="1"/>
</dbReference>
<evidence type="ECO:0000259" key="1">
    <source>
        <dbReference type="PROSITE" id="PS51186"/>
    </source>
</evidence>
<organism evidence="2 3">
    <name type="scientific">Dyella soli</name>
    <dbReference type="NCBI Taxonomy" id="522319"/>
    <lineage>
        <taxon>Bacteria</taxon>
        <taxon>Pseudomonadati</taxon>
        <taxon>Pseudomonadota</taxon>
        <taxon>Gammaproteobacteria</taxon>
        <taxon>Lysobacterales</taxon>
        <taxon>Rhodanobacteraceae</taxon>
        <taxon>Dyella</taxon>
    </lineage>
</organism>
<feature type="domain" description="N-acetyltransferase" evidence="1">
    <location>
        <begin position="7"/>
        <end position="164"/>
    </location>
</feature>
<sequence>MPDQPDIRVAPVDAALRPALLRLGVHDAQRDFVGDIADLLADAESCPGSEPMAILRGDVPVGYYRLEAQARVVAGRDFEQSTLGLRAFFIDRRWQGRGLGLRALEAVFADLAARHPAAGALALTVNEGNAAGRALYRRAGFEDTGELYHGGRSGPQHLMLRALPA</sequence>
<dbReference type="PROSITE" id="PS51186">
    <property type="entry name" value="GNAT"/>
    <property type="match status" value="1"/>
</dbReference>
<dbReference type="InterPro" id="IPR016181">
    <property type="entry name" value="Acyl_CoA_acyltransferase"/>
</dbReference>
<dbReference type="Proteomes" id="UP000291822">
    <property type="component" value="Unassembled WGS sequence"/>
</dbReference>
<dbReference type="Gene3D" id="3.40.630.30">
    <property type="match status" value="1"/>
</dbReference>
<dbReference type="EMBL" id="SJTG01000003">
    <property type="protein sequence ID" value="TCI09172.1"/>
    <property type="molecule type" value="Genomic_DNA"/>
</dbReference>
<dbReference type="Pfam" id="PF00583">
    <property type="entry name" value="Acetyltransf_1"/>
    <property type="match status" value="1"/>
</dbReference>
<reference evidence="2 3" key="1">
    <citation type="submission" date="2019-02" db="EMBL/GenBank/DDBJ databases">
        <title>Dyella amyloliquefaciens sp. nov., isolated from forest soil.</title>
        <authorList>
            <person name="Gao Z.-H."/>
            <person name="Qiu L.-H."/>
        </authorList>
    </citation>
    <scope>NUCLEOTIDE SEQUENCE [LARGE SCALE GENOMIC DNA]</scope>
    <source>
        <strain evidence="2 3">KACC 12747</strain>
    </source>
</reference>
<dbReference type="AlphaFoldDB" id="A0A4R0YT66"/>
<gene>
    <name evidence="2" type="ORF">EZM97_23345</name>
</gene>
<dbReference type="InterPro" id="IPR000182">
    <property type="entry name" value="GNAT_dom"/>
</dbReference>
<comment type="caution">
    <text evidence="2">The sequence shown here is derived from an EMBL/GenBank/DDBJ whole genome shotgun (WGS) entry which is preliminary data.</text>
</comment>
<protein>
    <submittedName>
        <fullName evidence="2">GNAT family N-acetyltransferase</fullName>
    </submittedName>
</protein>
<evidence type="ECO:0000313" key="3">
    <source>
        <dbReference type="Proteomes" id="UP000291822"/>
    </source>
</evidence>
<accession>A0A4R0YT66</accession>
<dbReference type="GO" id="GO:0016747">
    <property type="term" value="F:acyltransferase activity, transferring groups other than amino-acyl groups"/>
    <property type="evidence" value="ECO:0007669"/>
    <property type="project" value="InterPro"/>
</dbReference>
<dbReference type="RefSeq" id="WP_131411311.1">
    <property type="nucleotide sequence ID" value="NZ_SJTG01000003.1"/>
</dbReference>
<keyword evidence="3" id="KW-1185">Reference proteome</keyword>
<name>A0A4R0YT66_9GAMM</name>
<evidence type="ECO:0000313" key="2">
    <source>
        <dbReference type="EMBL" id="TCI09172.1"/>
    </source>
</evidence>
<keyword evidence="2" id="KW-0808">Transferase</keyword>
<proteinExistence type="predicted"/>